<protein>
    <submittedName>
        <fullName evidence="1">Class I SAM-dependent methyltransferase</fullName>
    </submittedName>
</protein>
<proteinExistence type="predicted"/>
<evidence type="ECO:0000313" key="1">
    <source>
        <dbReference type="EMBL" id="HJG30584.1"/>
    </source>
</evidence>
<dbReference type="SUPFAM" id="SSF53335">
    <property type="entry name" value="S-adenosyl-L-methionine-dependent methyltransferases"/>
    <property type="match status" value="1"/>
</dbReference>
<organism evidence="1 2">
    <name type="scientific">Collinsella ihumii</name>
    <dbReference type="NCBI Taxonomy" id="1720204"/>
    <lineage>
        <taxon>Bacteria</taxon>
        <taxon>Bacillati</taxon>
        <taxon>Actinomycetota</taxon>
        <taxon>Coriobacteriia</taxon>
        <taxon>Coriobacteriales</taxon>
        <taxon>Coriobacteriaceae</taxon>
        <taxon>Collinsella</taxon>
    </lineage>
</organism>
<sequence length="256" mass="28579">MDVQLARRLIACNSAFYRDHAASFSATRSAPWDGWQRVAEIVQDTFACAEERTVLDVACGNLRFPRFLLSRAPQQVWRCVAVDNARQLAGDLPNDGSVRFFERDILGGLLDGTDPLGDIPPCDLVVSFGFMHHVPGGSLRRAFLDSLAARVSPSGLLVLSFWQFMDDARLSAKARVADEGARRAGWPTDELEAGDHFLSWQDDAQARRYCHHFDEAEIDALADHVSKHGMRECARFSADGRTHALNRYLACRKENS</sequence>
<dbReference type="GO" id="GO:0008168">
    <property type="term" value="F:methyltransferase activity"/>
    <property type="evidence" value="ECO:0007669"/>
    <property type="project" value="UniProtKB-KW"/>
</dbReference>
<gene>
    <name evidence="1" type="ORF">K8U80_04210</name>
</gene>
<comment type="caution">
    <text evidence="1">The sequence shown here is derived from an EMBL/GenBank/DDBJ whole genome shotgun (WGS) entry which is preliminary data.</text>
</comment>
<dbReference type="Pfam" id="PF13489">
    <property type="entry name" value="Methyltransf_23"/>
    <property type="match status" value="1"/>
</dbReference>
<reference evidence="1" key="1">
    <citation type="journal article" date="2021" name="PeerJ">
        <title>Extensive microbial diversity within the chicken gut microbiome revealed by metagenomics and culture.</title>
        <authorList>
            <person name="Gilroy R."/>
            <person name="Ravi A."/>
            <person name="Getino M."/>
            <person name="Pursley I."/>
            <person name="Horton D.L."/>
            <person name="Alikhan N.F."/>
            <person name="Baker D."/>
            <person name="Gharbi K."/>
            <person name="Hall N."/>
            <person name="Watson M."/>
            <person name="Adriaenssens E.M."/>
            <person name="Foster-Nyarko E."/>
            <person name="Jarju S."/>
            <person name="Secka A."/>
            <person name="Antonio M."/>
            <person name="Oren A."/>
            <person name="Chaudhuri R.R."/>
            <person name="La Ragione R."/>
            <person name="Hildebrand F."/>
            <person name="Pallen M.J."/>
        </authorList>
    </citation>
    <scope>NUCLEOTIDE SEQUENCE</scope>
    <source>
        <strain evidence="1">ChiGjej2B2-7701</strain>
    </source>
</reference>
<accession>A0A921INJ3</accession>
<dbReference type="AlphaFoldDB" id="A0A921INJ3"/>
<keyword evidence="1" id="KW-0489">Methyltransferase</keyword>
<keyword evidence="1" id="KW-0808">Transferase</keyword>
<dbReference type="CDD" id="cd02440">
    <property type="entry name" value="AdoMet_MTases"/>
    <property type="match status" value="1"/>
</dbReference>
<dbReference type="Proteomes" id="UP000746751">
    <property type="component" value="Unassembled WGS sequence"/>
</dbReference>
<dbReference type="Gene3D" id="3.40.50.150">
    <property type="entry name" value="Vaccinia Virus protein VP39"/>
    <property type="match status" value="1"/>
</dbReference>
<dbReference type="EMBL" id="DYVF01000029">
    <property type="protein sequence ID" value="HJG30584.1"/>
    <property type="molecule type" value="Genomic_DNA"/>
</dbReference>
<dbReference type="GO" id="GO:0032259">
    <property type="term" value="P:methylation"/>
    <property type="evidence" value="ECO:0007669"/>
    <property type="project" value="UniProtKB-KW"/>
</dbReference>
<evidence type="ECO:0000313" key="2">
    <source>
        <dbReference type="Proteomes" id="UP000746751"/>
    </source>
</evidence>
<reference evidence="1" key="2">
    <citation type="submission" date="2021-09" db="EMBL/GenBank/DDBJ databases">
        <authorList>
            <person name="Gilroy R."/>
        </authorList>
    </citation>
    <scope>NUCLEOTIDE SEQUENCE</scope>
    <source>
        <strain evidence="1">ChiGjej2B2-7701</strain>
    </source>
</reference>
<dbReference type="InterPro" id="IPR029063">
    <property type="entry name" value="SAM-dependent_MTases_sf"/>
</dbReference>
<name>A0A921INJ3_9ACTN</name>